<organism evidence="1">
    <name type="scientific">marine sediment metagenome</name>
    <dbReference type="NCBI Taxonomy" id="412755"/>
    <lineage>
        <taxon>unclassified sequences</taxon>
        <taxon>metagenomes</taxon>
        <taxon>ecological metagenomes</taxon>
    </lineage>
</organism>
<feature type="non-terminal residue" evidence="1">
    <location>
        <position position="92"/>
    </location>
</feature>
<evidence type="ECO:0000313" key="1">
    <source>
        <dbReference type="EMBL" id="GAJ20241.1"/>
    </source>
</evidence>
<gene>
    <name evidence="1" type="ORF">S12H4_58565</name>
</gene>
<name>X1VSN7_9ZZZZ</name>
<accession>X1VSN7</accession>
<dbReference type="AlphaFoldDB" id="X1VSN7"/>
<protein>
    <submittedName>
        <fullName evidence="1">Uncharacterized protein</fullName>
    </submittedName>
</protein>
<proteinExistence type="predicted"/>
<comment type="caution">
    <text evidence="1">The sequence shown here is derived from an EMBL/GenBank/DDBJ whole genome shotgun (WGS) entry which is preliminary data.</text>
</comment>
<dbReference type="EMBL" id="BARW01038071">
    <property type="protein sequence ID" value="GAJ20241.1"/>
    <property type="molecule type" value="Genomic_DNA"/>
</dbReference>
<reference evidence="1" key="1">
    <citation type="journal article" date="2014" name="Front. Microbiol.">
        <title>High frequency of phylogenetically diverse reductive dehalogenase-homologous genes in deep subseafloor sedimentary metagenomes.</title>
        <authorList>
            <person name="Kawai M."/>
            <person name="Futagami T."/>
            <person name="Toyoda A."/>
            <person name="Takaki Y."/>
            <person name="Nishi S."/>
            <person name="Hori S."/>
            <person name="Arai W."/>
            <person name="Tsubouchi T."/>
            <person name="Morono Y."/>
            <person name="Uchiyama I."/>
            <person name="Ito T."/>
            <person name="Fujiyama A."/>
            <person name="Inagaki F."/>
            <person name="Takami H."/>
        </authorList>
    </citation>
    <scope>NUCLEOTIDE SEQUENCE</scope>
    <source>
        <strain evidence="1">Expedition CK06-06</strain>
    </source>
</reference>
<sequence length="92" mass="10563">MVGITRFNITDRVRGKGAWRFEDSRKHWPVANALYRQIFTKLGMPLMPGEETIDCAMKEFEAGYDYQLGIDVILRPVAGGEGTLQEKFLFTY</sequence>